<reference evidence="5 6" key="1">
    <citation type="submission" date="2020-06" db="EMBL/GenBank/DDBJ databases">
        <title>Acidovorax antarctica sp. nov., isolated from Corinth ice sheet soil, Antarctic Fields Peninsula.</title>
        <authorList>
            <person name="Xu Q."/>
            <person name="Peng F."/>
        </authorList>
    </citation>
    <scope>NUCLEOTIDE SEQUENCE [LARGE SCALE GENOMIC DNA]</scope>
    <source>
        <strain evidence="5 6">16-35-5</strain>
    </source>
</reference>
<dbReference type="FunFam" id="3.20.20.450:FF:000001">
    <property type="entry name" value="Cyclic di-GMP phosphodiesterase yahA"/>
    <property type="match status" value="1"/>
</dbReference>
<dbReference type="InterPro" id="IPR035919">
    <property type="entry name" value="EAL_sf"/>
</dbReference>
<dbReference type="InterPro" id="IPR001633">
    <property type="entry name" value="EAL_dom"/>
</dbReference>
<protein>
    <submittedName>
        <fullName evidence="5">EAL domain-containing protein</fullName>
    </submittedName>
</protein>
<dbReference type="InterPro" id="IPR035965">
    <property type="entry name" value="PAS-like_dom_sf"/>
</dbReference>
<dbReference type="SMART" id="SM00052">
    <property type="entry name" value="EAL"/>
    <property type="match status" value="1"/>
</dbReference>
<dbReference type="EMBL" id="CP054840">
    <property type="protein sequence ID" value="QKV53735.1"/>
    <property type="molecule type" value="Genomic_DNA"/>
</dbReference>
<dbReference type="InterPro" id="IPR052155">
    <property type="entry name" value="Biofilm_reg_signaling"/>
</dbReference>
<dbReference type="InterPro" id="IPR012226">
    <property type="entry name" value="Diguanyl_cyclase/Pdiesterase"/>
</dbReference>
<dbReference type="PANTHER" id="PTHR44757">
    <property type="entry name" value="DIGUANYLATE CYCLASE DGCP"/>
    <property type="match status" value="1"/>
</dbReference>
<dbReference type="Pfam" id="PF00990">
    <property type="entry name" value="GGDEF"/>
    <property type="match status" value="1"/>
</dbReference>
<organism evidence="5 6">
    <name type="scientific">Comamonas antarctica</name>
    <dbReference type="NCBI Taxonomy" id="2743470"/>
    <lineage>
        <taxon>Bacteria</taxon>
        <taxon>Pseudomonadati</taxon>
        <taxon>Pseudomonadota</taxon>
        <taxon>Betaproteobacteria</taxon>
        <taxon>Burkholderiales</taxon>
        <taxon>Comamonadaceae</taxon>
        <taxon>Comamonas</taxon>
    </lineage>
</organism>
<dbReference type="PROSITE" id="PS50113">
    <property type="entry name" value="PAC"/>
    <property type="match status" value="1"/>
</dbReference>
<dbReference type="CDD" id="cd01949">
    <property type="entry name" value="GGDEF"/>
    <property type="match status" value="1"/>
</dbReference>
<dbReference type="InterPro" id="IPR000700">
    <property type="entry name" value="PAS-assoc_C"/>
</dbReference>
<sequence length="741" mass="83272">MHSSNTVSLDAIERILREQHSLLGSTGLGIAFVRQQEIVSCNDRCAEIFGHGAAHEMLGRHGASLHPDEKTFRRLRRRARLHMAQGLTFRTESQLRRHDGALFWGGITGRLINPAAPGEGSIWTLDDIDEQRQAQALLSTALREKQLLFDHASVGIIFMRRGHLTRCNGHFETMLGYGPGELIGTSARDWFASTAEWERIEENFTRQLAVGLSSEGEMMLSRKDGGTVICEVRCKLIDANDPDQGTIWITVDITERTQAQAALAKVHEQLEQQVRDRTRELSATVEDLHREMADRKRDQDRIYWLAHYDPLTGLPNRTLLADRSTQAIQLARDNGTPLAAIFLDLDHFKHVNDSLGHRVGDTLLVQIAKRLRSVVREKDTVSRIGGDEFVLLLPGANAHGAARVADKLLEASRQPYQIDHHELTMAPSMGIALYPQDGMDFDTLTQSADVAMYHAKLDGRNTFRFFTPEMRAQSLRALQLENALRRALERDELQLHYQPQVRIRTGRVHSVEALLRWNHPKLGPISPAEFIPVAEDTGQILQIGEWVLRNAVRQLKAWRLAGLTELKVAVNLSAIQFHQPQLPDLVSQILHAAAVPPDALELELTEGVAVNDPRTATETMDQLRSRGVRLSIDDFGTGYSSLSQLKRFQIYKLKIDQSFVQDLDHDGNDRAIVSAIIRMAQALGMQTTAEGVETEAQLQFLRDMGCDEAQGYYFSRPLPPGDDLLQFLRSRQAPAFSSSRR</sequence>
<dbReference type="Pfam" id="PF13426">
    <property type="entry name" value="PAS_9"/>
    <property type="match status" value="2"/>
</dbReference>
<dbReference type="PROSITE" id="PS50887">
    <property type="entry name" value="GGDEF"/>
    <property type="match status" value="1"/>
</dbReference>
<dbReference type="CDD" id="cd00130">
    <property type="entry name" value="PAS"/>
    <property type="match status" value="1"/>
</dbReference>
<dbReference type="SMART" id="SM00091">
    <property type="entry name" value="PAS"/>
    <property type="match status" value="2"/>
</dbReference>
<dbReference type="InterPro" id="IPR043128">
    <property type="entry name" value="Rev_trsase/Diguanyl_cyclase"/>
</dbReference>
<comment type="catalytic activity">
    <reaction evidence="1">
        <text>3',3'-c-di-GMP + H2O = 5'-phosphoguanylyl(3'-&gt;5')guanosine + H(+)</text>
        <dbReference type="Rhea" id="RHEA:24902"/>
        <dbReference type="ChEBI" id="CHEBI:15377"/>
        <dbReference type="ChEBI" id="CHEBI:15378"/>
        <dbReference type="ChEBI" id="CHEBI:58754"/>
        <dbReference type="ChEBI" id="CHEBI:58805"/>
        <dbReference type="EC" id="3.1.4.52"/>
    </reaction>
    <physiologicalReaction direction="left-to-right" evidence="1">
        <dbReference type="Rhea" id="RHEA:24903"/>
    </physiologicalReaction>
</comment>
<dbReference type="SUPFAM" id="SSF141868">
    <property type="entry name" value="EAL domain-like"/>
    <property type="match status" value="1"/>
</dbReference>
<dbReference type="InterPro" id="IPR000160">
    <property type="entry name" value="GGDEF_dom"/>
</dbReference>
<accession>A0A6N1X795</accession>
<dbReference type="Pfam" id="PF00563">
    <property type="entry name" value="EAL"/>
    <property type="match status" value="1"/>
</dbReference>
<dbReference type="RefSeq" id="WP_175504542.1">
    <property type="nucleotide sequence ID" value="NZ_CAURQT010000016.1"/>
</dbReference>
<dbReference type="Gene3D" id="3.30.70.270">
    <property type="match status" value="1"/>
</dbReference>
<dbReference type="PIRSF" id="PIRSF005925">
    <property type="entry name" value="Dos"/>
    <property type="match status" value="1"/>
</dbReference>
<dbReference type="KEGG" id="aant:HUK68_13000"/>
<dbReference type="InterPro" id="IPR000014">
    <property type="entry name" value="PAS"/>
</dbReference>
<proteinExistence type="predicted"/>
<dbReference type="FunFam" id="3.30.70.270:FF:000001">
    <property type="entry name" value="Diguanylate cyclase domain protein"/>
    <property type="match status" value="1"/>
</dbReference>
<name>A0A6N1X795_9BURK</name>
<dbReference type="PROSITE" id="PS50883">
    <property type="entry name" value="EAL"/>
    <property type="match status" value="1"/>
</dbReference>
<dbReference type="NCBIfam" id="TIGR00254">
    <property type="entry name" value="GGDEF"/>
    <property type="match status" value="1"/>
</dbReference>
<feature type="domain" description="PAC" evidence="2">
    <location>
        <begin position="214"/>
        <end position="265"/>
    </location>
</feature>
<evidence type="ECO:0000256" key="1">
    <source>
        <dbReference type="ARBA" id="ARBA00051114"/>
    </source>
</evidence>
<evidence type="ECO:0000259" key="2">
    <source>
        <dbReference type="PROSITE" id="PS50113"/>
    </source>
</evidence>
<evidence type="ECO:0000313" key="5">
    <source>
        <dbReference type="EMBL" id="QKV53735.1"/>
    </source>
</evidence>
<dbReference type="Proteomes" id="UP000509579">
    <property type="component" value="Chromosome"/>
</dbReference>
<evidence type="ECO:0000259" key="4">
    <source>
        <dbReference type="PROSITE" id="PS50887"/>
    </source>
</evidence>
<dbReference type="SUPFAM" id="SSF55073">
    <property type="entry name" value="Nucleotide cyclase"/>
    <property type="match status" value="1"/>
</dbReference>
<evidence type="ECO:0000313" key="6">
    <source>
        <dbReference type="Proteomes" id="UP000509579"/>
    </source>
</evidence>
<dbReference type="PANTHER" id="PTHR44757:SF2">
    <property type="entry name" value="BIOFILM ARCHITECTURE MAINTENANCE PROTEIN MBAA"/>
    <property type="match status" value="1"/>
</dbReference>
<gene>
    <name evidence="5" type="ORF">HUK68_13000</name>
</gene>
<dbReference type="Gene3D" id="3.30.450.20">
    <property type="entry name" value="PAS domain"/>
    <property type="match status" value="2"/>
</dbReference>
<dbReference type="NCBIfam" id="TIGR00229">
    <property type="entry name" value="sensory_box"/>
    <property type="match status" value="2"/>
</dbReference>
<dbReference type="AlphaFoldDB" id="A0A6N1X795"/>
<dbReference type="Gene3D" id="3.20.20.450">
    <property type="entry name" value="EAL domain"/>
    <property type="match status" value="1"/>
</dbReference>
<evidence type="ECO:0000259" key="3">
    <source>
        <dbReference type="PROSITE" id="PS50883"/>
    </source>
</evidence>
<feature type="domain" description="EAL" evidence="3">
    <location>
        <begin position="477"/>
        <end position="731"/>
    </location>
</feature>
<keyword evidence="6" id="KW-1185">Reference proteome</keyword>
<feature type="domain" description="GGDEF" evidence="4">
    <location>
        <begin position="336"/>
        <end position="468"/>
    </location>
</feature>
<dbReference type="CDD" id="cd01948">
    <property type="entry name" value="EAL"/>
    <property type="match status" value="1"/>
</dbReference>
<dbReference type="GO" id="GO:0071111">
    <property type="term" value="F:cyclic-guanylate-specific phosphodiesterase activity"/>
    <property type="evidence" value="ECO:0007669"/>
    <property type="project" value="UniProtKB-EC"/>
</dbReference>
<dbReference type="SUPFAM" id="SSF55785">
    <property type="entry name" value="PYP-like sensor domain (PAS domain)"/>
    <property type="match status" value="2"/>
</dbReference>
<dbReference type="SMART" id="SM00267">
    <property type="entry name" value="GGDEF"/>
    <property type="match status" value="1"/>
</dbReference>
<dbReference type="GO" id="GO:0071732">
    <property type="term" value="P:cellular response to nitric oxide"/>
    <property type="evidence" value="ECO:0007669"/>
    <property type="project" value="UniProtKB-ARBA"/>
</dbReference>
<dbReference type="InterPro" id="IPR029787">
    <property type="entry name" value="Nucleotide_cyclase"/>
</dbReference>